<protein>
    <submittedName>
        <fullName evidence="2">Uncharacterized protein</fullName>
    </submittedName>
</protein>
<accession>A0ABP6C0E2</accession>
<organism evidence="2 3">
    <name type="scientific">Actinomadura fulvescens</name>
    <dbReference type="NCBI Taxonomy" id="46160"/>
    <lineage>
        <taxon>Bacteria</taxon>
        <taxon>Bacillati</taxon>
        <taxon>Actinomycetota</taxon>
        <taxon>Actinomycetes</taxon>
        <taxon>Streptosporangiales</taxon>
        <taxon>Thermomonosporaceae</taxon>
        <taxon>Actinomadura</taxon>
    </lineage>
</organism>
<evidence type="ECO:0000313" key="2">
    <source>
        <dbReference type="EMBL" id="GAA2588962.1"/>
    </source>
</evidence>
<proteinExistence type="predicted"/>
<feature type="region of interest" description="Disordered" evidence="1">
    <location>
        <begin position="33"/>
        <end position="55"/>
    </location>
</feature>
<name>A0ABP6C0E2_9ACTN</name>
<dbReference type="EMBL" id="BAAATD010000002">
    <property type="protein sequence ID" value="GAA2588962.1"/>
    <property type="molecule type" value="Genomic_DNA"/>
</dbReference>
<reference evidence="3" key="1">
    <citation type="journal article" date="2019" name="Int. J. Syst. Evol. Microbiol.">
        <title>The Global Catalogue of Microorganisms (GCM) 10K type strain sequencing project: providing services to taxonomists for standard genome sequencing and annotation.</title>
        <authorList>
            <consortium name="The Broad Institute Genomics Platform"/>
            <consortium name="The Broad Institute Genome Sequencing Center for Infectious Disease"/>
            <person name="Wu L."/>
            <person name="Ma J."/>
        </authorList>
    </citation>
    <scope>NUCLEOTIDE SEQUENCE [LARGE SCALE GENOMIC DNA]</scope>
    <source>
        <strain evidence="3">JCM 6833</strain>
    </source>
</reference>
<sequence length="55" mass="5950">MLRDKPSAAAAASRLTGAGCRTTWSYNLRRVGSSRAATADTREVSDSSISKNHFY</sequence>
<evidence type="ECO:0000313" key="3">
    <source>
        <dbReference type="Proteomes" id="UP001501509"/>
    </source>
</evidence>
<evidence type="ECO:0000256" key="1">
    <source>
        <dbReference type="SAM" id="MobiDB-lite"/>
    </source>
</evidence>
<comment type="caution">
    <text evidence="2">The sequence shown here is derived from an EMBL/GenBank/DDBJ whole genome shotgun (WGS) entry which is preliminary data.</text>
</comment>
<keyword evidence="3" id="KW-1185">Reference proteome</keyword>
<gene>
    <name evidence="2" type="ORF">GCM10010411_22290</name>
</gene>
<dbReference type="Proteomes" id="UP001501509">
    <property type="component" value="Unassembled WGS sequence"/>
</dbReference>
<feature type="compositionally biased region" description="Polar residues" evidence="1">
    <location>
        <begin position="46"/>
        <end position="55"/>
    </location>
</feature>